<name>A0AAN9TVF3_9HEMI</name>
<organism evidence="2 3">
    <name type="scientific">Parthenolecanium corni</name>
    <dbReference type="NCBI Taxonomy" id="536013"/>
    <lineage>
        <taxon>Eukaryota</taxon>
        <taxon>Metazoa</taxon>
        <taxon>Ecdysozoa</taxon>
        <taxon>Arthropoda</taxon>
        <taxon>Hexapoda</taxon>
        <taxon>Insecta</taxon>
        <taxon>Pterygota</taxon>
        <taxon>Neoptera</taxon>
        <taxon>Paraneoptera</taxon>
        <taxon>Hemiptera</taxon>
        <taxon>Sternorrhyncha</taxon>
        <taxon>Coccoidea</taxon>
        <taxon>Coccidae</taxon>
        <taxon>Parthenolecanium</taxon>
    </lineage>
</organism>
<keyword evidence="1" id="KW-0175">Coiled coil</keyword>
<evidence type="ECO:0000256" key="1">
    <source>
        <dbReference type="SAM" id="Coils"/>
    </source>
</evidence>
<dbReference type="GO" id="GO:1902936">
    <property type="term" value="F:phosphatidylinositol bisphosphate binding"/>
    <property type="evidence" value="ECO:0007669"/>
    <property type="project" value="TreeGrafter"/>
</dbReference>
<dbReference type="AlphaFoldDB" id="A0AAN9TVF3"/>
<accession>A0AAN9TVF3</accession>
<gene>
    <name evidence="2" type="ORF">V9T40_006207</name>
</gene>
<dbReference type="Proteomes" id="UP001367676">
    <property type="component" value="Unassembled WGS sequence"/>
</dbReference>
<dbReference type="SUPFAM" id="SSF46938">
    <property type="entry name" value="CRAL/TRIO N-terminal domain"/>
    <property type="match status" value="1"/>
</dbReference>
<sequence>MTSIWEEDPNVYDAHYWRCRKKLDMTPESIKRDVHQLQLWLKNHPYLPRLTGVDEKKWLENYLVLNKNDVERTKKNLDLYFKIRTTLPEGFTNRQAHSADMYQSFKAVCLAIPPKLTKEGYMVVVFNHLNPCVSDFEVVPFAKRMVSMIDIQLRTVNLTMAEVEDNNEGMRQKFNRGIETLLATKRADNSAFMTADEYRDQIEAVKAAKEALQTCIINFQVLVII</sequence>
<dbReference type="PANTHER" id="PTHR10174">
    <property type="entry name" value="ALPHA-TOCOPHEROL TRANSFER PROTEIN-RELATED"/>
    <property type="match status" value="1"/>
</dbReference>
<proteinExistence type="predicted"/>
<evidence type="ECO:0000313" key="3">
    <source>
        <dbReference type="Proteomes" id="UP001367676"/>
    </source>
</evidence>
<dbReference type="PANTHER" id="PTHR10174:SF222">
    <property type="entry name" value="GH10083P-RELATED"/>
    <property type="match status" value="1"/>
</dbReference>
<dbReference type="EMBL" id="JBBCAQ010000003">
    <property type="protein sequence ID" value="KAK7605021.1"/>
    <property type="molecule type" value="Genomic_DNA"/>
</dbReference>
<dbReference type="GO" id="GO:0016020">
    <property type="term" value="C:membrane"/>
    <property type="evidence" value="ECO:0007669"/>
    <property type="project" value="TreeGrafter"/>
</dbReference>
<dbReference type="InterPro" id="IPR036273">
    <property type="entry name" value="CRAL/TRIO_N_dom_sf"/>
</dbReference>
<feature type="coiled-coil region" evidence="1">
    <location>
        <begin position="153"/>
        <end position="215"/>
    </location>
</feature>
<protein>
    <submittedName>
        <fullName evidence="2">Uncharacterized protein</fullName>
    </submittedName>
</protein>
<reference evidence="2 3" key="1">
    <citation type="submission" date="2024-03" db="EMBL/GenBank/DDBJ databases">
        <title>Adaptation during the transition from Ophiocordyceps entomopathogen to insect associate is accompanied by gene loss and intensified selection.</title>
        <authorList>
            <person name="Ward C.M."/>
            <person name="Onetto C.A."/>
            <person name="Borneman A.R."/>
        </authorList>
    </citation>
    <scope>NUCLEOTIDE SEQUENCE [LARGE SCALE GENOMIC DNA]</scope>
    <source>
        <strain evidence="2">AWRI1</strain>
        <tissue evidence="2">Single Adult Female</tissue>
    </source>
</reference>
<evidence type="ECO:0000313" key="2">
    <source>
        <dbReference type="EMBL" id="KAK7605021.1"/>
    </source>
</evidence>
<keyword evidence="3" id="KW-1185">Reference proteome</keyword>
<comment type="caution">
    <text evidence="2">The sequence shown here is derived from an EMBL/GenBank/DDBJ whole genome shotgun (WGS) entry which is preliminary data.</text>
</comment>